<accession>A0A1V6C6K2</accession>
<dbReference type="InterPro" id="IPR027596">
    <property type="entry name" value="AmmeMemoSam_rS"/>
</dbReference>
<organism evidence="8">
    <name type="scientific">candidate division TA06 bacterium ADurb.Bin131</name>
    <dbReference type="NCBI Taxonomy" id="1852827"/>
    <lineage>
        <taxon>Bacteria</taxon>
        <taxon>Bacteria division TA06</taxon>
    </lineage>
</organism>
<name>A0A1V6C6K2_UNCT6</name>
<dbReference type="EC" id="1.97.1.-" evidence="8"/>
<dbReference type="InterPro" id="IPR034457">
    <property type="entry name" value="Organic_radical-activating"/>
</dbReference>
<dbReference type="PROSITE" id="PS51918">
    <property type="entry name" value="RADICAL_SAM"/>
    <property type="match status" value="1"/>
</dbReference>
<comment type="caution">
    <text evidence="8">The sequence shown here is derived from an EMBL/GenBank/DDBJ whole genome shotgun (WGS) entry which is preliminary data.</text>
</comment>
<dbReference type="Pfam" id="PF04055">
    <property type="entry name" value="Radical_SAM"/>
    <property type="match status" value="1"/>
</dbReference>
<feature type="binding site" evidence="6">
    <location>
        <position position="118"/>
    </location>
    <ligand>
        <name>[4Fe-4S] cluster</name>
        <dbReference type="ChEBI" id="CHEBI:49883"/>
        <note>4Fe-4S-S-AdoMet</note>
    </ligand>
</feature>
<proteinExistence type="predicted"/>
<keyword evidence="2 6" id="KW-0949">S-adenosyl-L-methionine</keyword>
<evidence type="ECO:0000256" key="1">
    <source>
        <dbReference type="ARBA" id="ARBA00022485"/>
    </source>
</evidence>
<dbReference type="InterPro" id="IPR016431">
    <property type="entry name" value="Pyrv-formate_lyase-activ_prd"/>
</dbReference>
<keyword evidence="8" id="KW-0560">Oxidoreductase</keyword>
<feature type="binding site" evidence="6">
    <location>
        <position position="125"/>
    </location>
    <ligand>
        <name>[4Fe-4S] cluster</name>
        <dbReference type="ChEBI" id="CHEBI:49883"/>
        <note>4Fe-4S-S-AdoMet</note>
    </ligand>
</feature>
<evidence type="ECO:0000256" key="2">
    <source>
        <dbReference type="ARBA" id="ARBA00022691"/>
    </source>
</evidence>
<dbReference type="PANTHER" id="PTHR30352">
    <property type="entry name" value="PYRUVATE FORMATE-LYASE-ACTIVATING ENZYME"/>
    <property type="match status" value="1"/>
</dbReference>
<evidence type="ECO:0000259" key="7">
    <source>
        <dbReference type="PROSITE" id="PS51918"/>
    </source>
</evidence>
<reference evidence="8" key="1">
    <citation type="submission" date="2017-02" db="EMBL/GenBank/DDBJ databases">
        <title>Delving into the versatile metabolic prowess of the omnipresent phylum Bacteroidetes.</title>
        <authorList>
            <person name="Nobu M.K."/>
            <person name="Mei R."/>
            <person name="Narihiro T."/>
            <person name="Kuroda K."/>
            <person name="Liu W.-T."/>
        </authorList>
    </citation>
    <scope>NUCLEOTIDE SEQUENCE</scope>
    <source>
        <strain evidence="8">ADurb.Bin131</strain>
    </source>
</reference>
<dbReference type="SUPFAM" id="SSF102114">
    <property type="entry name" value="Radical SAM enzymes"/>
    <property type="match status" value="1"/>
</dbReference>
<evidence type="ECO:0000256" key="4">
    <source>
        <dbReference type="ARBA" id="ARBA00023004"/>
    </source>
</evidence>
<keyword evidence="1" id="KW-0004">4Fe-4S</keyword>
<dbReference type="InterPro" id="IPR007197">
    <property type="entry name" value="rSAM"/>
</dbReference>
<dbReference type="Proteomes" id="UP000485562">
    <property type="component" value="Unassembled WGS sequence"/>
</dbReference>
<keyword evidence="3 6" id="KW-0479">Metal-binding</keyword>
<dbReference type="SMART" id="SM00729">
    <property type="entry name" value="Elp3"/>
    <property type="match status" value="1"/>
</dbReference>
<dbReference type="SFLD" id="SFLDS00029">
    <property type="entry name" value="Radical_SAM"/>
    <property type="match status" value="1"/>
</dbReference>
<dbReference type="GO" id="GO:0016491">
    <property type="term" value="F:oxidoreductase activity"/>
    <property type="evidence" value="ECO:0007669"/>
    <property type="project" value="UniProtKB-KW"/>
</dbReference>
<dbReference type="InterPro" id="IPR013785">
    <property type="entry name" value="Aldolase_TIM"/>
</dbReference>
<keyword evidence="5 6" id="KW-0411">Iron-sulfur</keyword>
<dbReference type="InterPro" id="IPR058240">
    <property type="entry name" value="rSAM_sf"/>
</dbReference>
<dbReference type="GO" id="GO:0046872">
    <property type="term" value="F:metal ion binding"/>
    <property type="evidence" value="ECO:0007669"/>
    <property type="project" value="UniProtKB-KW"/>
</dbReference>
<dbReference type="SFLD" id="SFLDG01101">
    <property type="entry name" value="Uncharacterised_Radical_SAM_Su"/>
    <property type="match status" value="1"/>
</dbReference>
<dbReference type="AlphaFoldDB" id="A0A1V6C6K2"/>
<dbReference type="PANTHER" id="PTHR30352:SF5">
    <property type="entry name" value="PYRUVATE FORMATE-LYASE 1-ACTIVATING ENZYME"/>
    <property type="match status" value="1"/>
</dbReference>
<evidence type="ECO:0000256" key="5">
    <source>
        <dbReference type="ARBA" id="ARBA00023014"/>
    </source>
</evidence>
<sequence>MKGCLNLLNQFSQMKIKFLLIILILGLQLIGYGEEKYHRALFFERVDEQSVQCRLCPRNCLIPEGRYGFCRARKNIGGVLYAMGYGNPCAVAVDPIEKKPLFHYLCGSKAFSIASAGCNLRCLFCQNWQISQFSPEETKNIPLSPNQVVQLAKQKGCPVIAYTYSEPISFYEYMLDTAKIARSAGIKNIMHTAGYINQEPLEQILPFIDAANVDLKGISKEYYKNVCGGTLDDVLRTLMIMKKYKIWIEITNLVVPGYNDSDADIKQLCDWIKNNLGPDTPVHFSRFGPMYKLAHLTATPYATLEKAYKIAKKSGLKYVYIGNVYGNLYESTFCPKCGKIIVKRRGYEIVENNIKKGKCTFCGTKIAGVWE</sequence>
<dbReference type="InterPro" id="IPR006638">
    <property type="entry name" value="Elp3/MiaA/NifB-like_rSAM"/>
</dbReference>
<evidence type="ECO:0000313" key="8">
    <source>
        <dbReference type="EMBL" id="OQB72450.1"/>
    </source>
</evidence>
<comment type="cofactor">
    <cofactor evidence="6">
        <name>[4Fe-4S] cluster</name>
        <dbReference type="ChEBI" id="CHEBI:49883"/>
    </cofactor>
    <text evidence="6">Binds 1 [4Fe-4S] cluster. The cluster is coordinated with 3 cysteines and an exchangeable S-adenosyl-L-methionine.</text>
</comment>
<dbReference type="GO" id="GO:0051539">
    <property type="term" value="F:4 iron, 4 sulfur cluster binding"/>
    <property type="evidence" value="ECO:0007669"/>
    <property type="project" value="UniProtKB-KW"/>
</dbReference>
<feature type="domain" description="Radical SAM core" evidence="7">
    <location>
        <begin position="104"/>
        <end position="317"/>
    </location>
</feature>
<dbReference type="EMBL" id="MWDQ01000128">
    <property type="protein sequence ID" value="OQB72450.1"/>
    <property type="molecule type" value="Genomic_DNA"/>
</dbReference>
<evidence type="ECO:0000256" key="6">
    <source>
        <dbReference type="PIRSR" id="PIRSR004869-50"/>
    </source>
</evidence>
<gene>
    <name evidence="8" type="primary">csdA</name>
    <name evidence="8" type="ORF">BWX89_01317</name>
</gene>
<keyword evidence="4 6" id="KW-0408">Iron</keyword>
<dbReference type="PIRSF" id="PIRSF004869">
    <property type="entry name" value="PflX_prd"/>
    <property type="match status" value="1"/>
</dbReference>
<feature type="binding site" evidence="6">
    <location>
        <position position="122"/>
    </location>
    <ligand>
        <name>[4Fe-4S] cluster</name>
        <dbReference type="ChEBI" id="CHEBI:49883"/>
        <note>4Fe-4S-S-AdoMet</note>
    </ligand>
</feature>
<protein>
    <submittedName>
        <fullName evidence="8">4-hydroxyphenylacetate decarboxylase activating enzyme</fullName>
        <ecNumber evidence="8">1.97.1.-</ecNumber>
    </submittedName>
</protein>
<dbReference type="NCBIfam" id="TIGR04337">
    <property type="entry name" value="AmmeMemoSam_rS"/>
    <property type="match status" value="1"/>
</dbReference>
<dbReference type="CDD" id="cd01335">
    <property type="entry name" value="Radical_SAM"/>
    <property type="match status" value="1"/>
</dbReference>
<dbReference type="Gene3D" id="3.20.20.70">
    <property type="entry name" value="Aldolase class I"/>
    <property type="match status" value="1"/>
</dbReference>
<evidence type="ECO:0000256" key="3">
    <source>
        <dbReference type="ARBA" id="ARBA00022723"/>
    </source>
</evidence>